<keyword evidence="7 13" id="KW-1133">Transmembrane helix</keyword>
<feature type="domain" description="G-protein coupled receptors family 1 profile" evidence="14">
    <location>
        <begin position="39"/>
        <end position="288"/>
    </location>
</feature>
<dbReference type="Proteomes" id="UP000694407">
    <property type="component" value="Unplaced"/>
</dbReference>
<dbReference type="CDD" id="cd15227">
    <property type="entry name" value="7tmA_OR14-like"/>
    <property type="match status" value="1"/>
</dbReference>
<evidence type="ECO:0000256" key="5">
    <source>
        <dbReference type="ARBA" id="ARBA00022692"/>
    </source>
</evidence>
<dbReference type="PANTHER" id="PTHR26452">
    <property type="entry name" value="OLFACTORY RECEPTOR"/>
    <property type="match status" value="1"/>
</dbReference>
<evidence type="ECO:0000256" key="6">
    <source>
        <dbReference type="ARBA" id="ARBA00022725"/>
    </source>
</evidence>
<evidence type="ECO:0000256" key="4">
    <source>
        <dbReference type="ARBA" id="ARBA00022606"/>
    </source>
</evidence>
<dbReference type="GO" id="GO:0004984">
    <property type="term" value="F:olfactory receptor activity"/>
    <property type="evidence" value="ECO:0007669"/>
    <property type="project" value="InterPro"/>
</dbReference>
<dbReference type="Pfam" id="PF13853">
    <property type="entry name" value="7tm_4"/>
    <property type="match status" value="1"/>
</dbReference>
<evidence type="ECO:0000313" key="16">
    <source>
        <dbReference type="Proteomes" id="UP000694407"/>
    </source>
</evidence>
<feature type="transmembrane region" description="Helical" evidence="13">
    <location>
        <begin position="240"/>
        <end position="258"/>
    </location>
</feature>
<keyword evidence="16" id="KW-1185">Reference proteome</keyword>
<dbReference type="InterPro" id="IPR017452">
    <property type="entry name" value="GPCR_Rhodpsn_7TM"/>
</dbReference>
<keyword evidence="11 12" id="KW-0807">Transducer</keyword>
<keyword evidence="4 13" id="KW-0716">Sensory transduction</keyword>
<dbReference type="FunFam" id="1.20.1070.10:FF:000037">
    <property type="entry name" value="Olfactory receptor"/>
    <property type="match status" value="1"/>
</dbReference>
<evidence type="ECO:0000256" key="10">
    <source>
        <dbReference type="ARBA" id="ARBA00023170"/>
    </source>
</evidence>
<evidence type="ECO:0000313" key="15">
    <source>
        <dbReference type="Ensembl" id="ENSMMMP00000010920.1"/>
    </source>
</evidence>
<feature type="transmembrane region" description="Helical" evidence="13">
    <location>
        <begin position="196"/>
        <end position="219"/>
    </location>
</feature>
<evidence type="ECO:0000256" key="2">
    <source>
        <dbReference type="ARBA" id="ARBA00004651"/>
    </source>
</evidence>
<dbReference type="Gene3D" id="1.20.1070.10">
    <property type="entry name" value="Rhodopsin 7-helix transmembrane proteins"/>
    <property type="match status" value="1"/>
</dbReference>
<evidence type="ECO:0000256" key="9">
    <source>
        <dbReference type="ARBA" id="ARBA00023136"/>
    </source>
</evidence>
<dbReference type="PROSITE" id="PS50262">
    <property type="entry name" value="G_PROTEIN_RECEP_F1_2"/>
    <property type="match status" value="1"/>
</dbReference>
<dbReference type="InterPro" id="IPR000725">
    <property type="entry name" value="Olfact_rcpt"/>
</dbReference>
<reference evidence="15" key="2">
    <citation type="submission" date="2025-09" db="UniProtKB">
        <authorList>
            <consortium name="Ensembl"/>
        </authorList>
    </citation>
    <scope>IDENTIFICATION</scope>
</reference>
<evidence type="ECO:0000256" key="7">
    <source>
        <dbReference type="ARBA" id="ARBA00022989"/>
    </source>
</evidence>
<keyword evidence="6 13" id="KW-0552">Olfaction</keyword>
<dbReference type="SUPFAM" id="SSF81321">
    <property type="entry name" value="Family A G protein-coupled receptor-like"/>
    <property type="match status" value="1"/>
</dbReference>
<dbReference type="GeneTree" id="ENSGT01050000244828"/>
<keyword evidence="3 13" id="KW-1003">Cell membrane</keyword>
<evidence type="ECO:0000256" key="12">
    <source>
        <dbReference type="RuleBase" id="RU000688"/>
    </source>
</evidence>
<proteinExistence type="inferred from homology"/>
<dbReference type="InterPro" id="IPR050516">
    <property type="entry name" value="Olfactory_GPCR"/>
</dbReference>
<feature type="transmembrane region" description="Helical" evidence="13">
    <location>
        <begin position="89"/>
        <end position="108"/>
    </location>
</feature>
<name>A0A8C5Z9Z8_MARMA</name>
<dbReference type="PRINTS" id="PR00245">
    <property type="entry name" value="OLFACTORYR"/>
</dbReference>
<evidence type="ECO:0000256" key="3">
    <source>
        <dbReference type="ARBA" id="ARBA00022475"/>
    </source>
</evidence>
<dbReference type="GO" id="GO:0005886">
    <property type="term" value="C:plasma membrane"/>
    <property type="evidence" value="ECO:0007669"/>
    <property type="project" value="UniProtKB-SubCell"/>
</dbReference>
<evidence type="ECO:0000256" key="8">
    <source>
        <dbReference type="ARBA" id="ARBA00023040"/>
    </source>
</evidence>
<comment type="subcellular location">
    <subcellularLocation>
        <location evidence="2 13">Cell membrane</location>
        <topology evidence="2 13">Multi-pass membrane protein</topology>
    </subcellularLocation>
</comment>
<keyword evidence="8 12" id="KW-0297">G-protein coupled receptor</keyword>
<feature type="transmembrane region" description="Helical" evidence="13">
    <location>
        <begin position="56"/>
        <end position="77"/>
    </location>
</feature>
<dbReference type="Ensembl" id="ENSMMMT00000012459.1">
    <property type="protein sequence ID" value="ENSMMMP00000010920.1"/>
    <property type="gene ID" value="ENSMMMG00000009740.1"/>
</dbReference>
<protein>
    <recommendedName>
        <fullName evidence="13">Olfactory receptor</fullName>
    </recommendedName>
</protein>
<dbReference type="AlphaFoldDB" id="A0A8C5Z9Z8"/>
<dbReference type="GO" id="GO:0004930">
    <property type="term" value="F:G protein-coupled receptor activity"/>
    <property type="evidence" value="ECO:0007669"/>
    <property type="project" value="UniProtKB-KW"/>
</dbReference>
<dbReference type="InterPro" id="IPR000276">
    <property type="entry name" value="GPCR_Rhodpsn"/>
</dbReference>
<dbReference type="PRINTS" id="PR00237">
    <property type="entry name" value="GPCRRHODOPSN"/>
</dbReference>
<organism evidence="15 16">
    <name type="scientific">Marmota marmota marmota</name>
    <name type="common">Alpine marmot</name>
    <dbReference type="NCBI Taxonomy" id="9994"/>
    <lineage>
        <taxon>Eukaryota</taxon>
        <taxon>Metazoa</taxon>
        <taxon>Chordata</taxon>
        <taxon>Craniata</taxon>
        <taxon>Vertebrata</taxon>
        <taxon>Euteleostomi</taxon>
        <taxon>Mammalia</taxon>
        <taxon>Eutheria</taxon>
        <taxon>Euarchontoglires</taxon>
        <taxon>Glires</taxon>
        <taxon>Rodentia</taxon>
        <taxon>Sciuromorpha</taxon>
        <taxon>Sciuridae</taxon>
        <taxon>Xerinae</taxon>
        <taxon>Marmotini</taxon>
        <taxon>Marmota</taxon>
    </lineage>
</organism>
<evidence type="ECO:0000256" key="11">
    <source>
        <dbReference type="ARBA" id="ARBA00023224"/>
    </source>
</evidence>
<keyword evidence="10 12" id="KW-0675">Receptor</keyword>
<keyword evidence="5 12" id="KW-0812">Transmembrane</keyword>
<evidence type="ECO:0000259" key="14">
    <source>
        <dbReference type="PROSITE" id="PS50262"/>
    </source>
</evidence>
<feature type="transmembrane region" description="Helical" evidence="13">
    <location>
        <begin position="270"/>
        <end position="290"/>
    </location>
</feature>
<dbReference type="PROSITE" id="PS00237">
    <property type="entry name" value="G_PROTEIN_RECEP_F1_1"/>
    <property type="match status" value="1"/>
</dbReference>
<sequence>MNRTSGLTGFLLLGFPGPCSLQLLQAGALAAAYLAALVGNGLTITITSLDPGLHTPMYFFLRYLSLSDICLISAVVPKAVTNSVTRCHSISFLGCVAQVFLVPFSAFAELSLLTVMSMDRYAAICHPLHYEAIMSRDTCVQMATLSWLSSGFVCAIHTVSTFSFSYCGNRQIQQFFCDIPQLLAISCSHNMTAEVVLIFISAILDTGCFACIVVSYVFIFSTVRRIPSTAGRAKAYSTCLPHLAVVVLLLSTAFTAYLKPLLGSSSSTDLVLSVVYVVLPPTLNPIIYSLRNKAMKAGLEKELFSGKC</sequence>
<comment type="function">
    <text evidence="1">Odorant receptor.</text>
</comment>
<comment type="similarity">
    <text evidence="12">Belongs to the G-protein coupled receptor 1 family.</text>
</comment>
<reference evidence="15" key="1">
    <citation type="submission" date="2025-08" db="UniProtKB">
        <authorList>
            <consortium name="Ensembl"/>
        </authorList>
    </citation>
    <scope>IDENTIFICATION</scope>
</reference>
<accession>A0A8C5Z9Z8</accession>
<keyword evidence="9 13" id="KW-0472">Membrane</keyword>
<evidence type="ECO:0000256" key="1">
    <source>
        <dbReference type="ARBA" id="ARBA00002936"/>
    </source>
</evidence>
<evidence type="ECO:0000256" key="13">
    <source>
        <dbReference type="RuleBase" id="RU363047"/>
    </source>
</evidence>